<dbReference type="Gene3D" id="2.70.98.10">
    <property type="match status" value="1"/>
</dbReference>
<dbReference type="InterPro" id="IPR041371">
    <property type="entry name" value="GH92_N"/>
</dbReference>
<dbReference type="Pfam" id="PF07971">
    <property type="entry name" value="Glyco_hydro_92"/>
    <property type="match status" value="1"/>
</dbReference>
<keyword evidence="7" id="KW-0326">Glycosidase</keyword>
<feature type="domain" description="Glycosyl hydrolase family 92 N-terminal" evidence="6">
    <location>
        <begin position="37"/>
        <end position="267"/>
    </location>
</feature>
<evidence type="ECO:0000259" key="6">
    <source>
        <dbReference type="Pfam" id="PF17678"/>
    </source>
</evidence>
<comment type="cofactor">
    <cofactor evidence="1">
        <name>Ca(2+)</name>
        <dbReference type="ChEBI" id="CHEBI:29108"/>
    </cofactor>
</comment>
<keyword evidence="3" id="KW-0106">Calcium</keyword>
<evidence type="ECO:0000256" key="2">
    <source>
        <dbReference type="ARBA" id="ARBA00011245"/>
    </source>
</evidence>
<accession>A0A9D1X740</accession>
<dbReference type="PANTHER" id="PTHR12143">
    <property type="entry name" value="PEPTIDE N-GLYCANASE PNGASE -RELATED"/>
    <property type="match status" value="1"/>
</dbReference>
<comment type="caution">
    <text evidence="7">The sequence shown here is derived from an EMBL/GenBank/DDBJ whole genome shotgun (WGS) entry which is preliminary data.</text>
</comment>
<name>A0A9D1X740_9BACT</name>
<evidence type="ECO:0000313" key="8">
    <source>
        <dbReference type="Proteomes" id="UP000886740"/>
    </source>
</evidence>
<sequence length="756" mass="84600">MKQKLLSLLSVITISGLVVGCSSSPSSSTQEKDLNQYVDPMIGTGFHGHTFPGPTRPYAMVQLGPDTHIMGWDASSGYHYDDNQIYAFSHTHLSGTGIGDLGDIGLLPFSGADSIKPIATFKKETEHAEPGYYSVRLDNFGVNVELTSTDRVGFHKYTYDNPKERLVMLDLGHVLQPNWGHKVTGNEYLFVNDSTVEGTFKTQGWAHFHKIAYRIVFSEPIETVYQYIDGVKRADSLFLRLNTDKDLKLHYKFKESAEPLYVKVALSPVDPEGAARNMAAELPGWDFEATREASANVWKDALNLIQVESQDPTVLKNFYTALYHTMIAPFAYQDTDGRYLGMDRTVRRAEAGYTNYTAFSLWDTFRALHPLMTIIRPDLATDWGKVLVHAYEEGTILPKWPLASNYTGCMVGYPAVSVMADLIAKGLAEGDMKSWAEAAARSSVYRADLAEKFKGTRELDLITRHLYYKDKYGFVPADSVPESVSWGVEMAYYDWCVAQIALAAGDQALADEYTTKSKFYQRYLDPETKFMRPIMSDGKFRSPFNPRYSSHMKSDYTEGNAFQWSFFVPHDMDNYIAAIGGKQELETRLDTLFTTSSQVDGAEASGDITGLIGQYAHGNEPSHHMAYLYNWTDSPWKAQERLDFIMREFYTNAPDGIIGNEDCGQMSAWYVMSALGLYQVCPGIPTYTIGRPMVDKATLKVAGGTFEVIVHDNSAANKYVKEVRLNGNPLPSPFIDHADIVGGGKLEFTMTDQPVK</sequence>
<dbReference type="Gene3D" id="1.20.1050.60">
    <property type="entry name" value="alpha-1,2-mannosidase"/>
    <property type="match status" value="1"/>
</dbReference>
<dbReference type="PROSITE" id="PS51257">
    <property type="entry name" value="PROKAR_LIPOPROTEIN"/>
    <property type="match status" value="1"/>
</dbReference>
<dbReference type="EC" id="3.2.1.-" evidence="7"/>
<proteinExistence type="predicted"/>
<comment type="subunit">
    <text evidence="2">Monomer.</text>
</comment>
<evidence type="ECO:0000256" key="4">
    <source>
        <dbReference type="SAM" id="SignalP"/>
    </source>
</evidence>
<dbReference type="Gene3D" id="3.30.2080.10">
    <property type="entry name" value="GH92 mannosidase domain"/>
    <property type="match status" value="1"/>
</dbReference>
<dbReference type="GO" id="GO:0016798">
    <property type="term" value="F:hydrolase activity, acting on glycosyl bonds"/>
    <property type="evidence" value="ECO:0007669"/>
    <property type="project" value="UniProtKB-KW"/>
</dbReference>
<dbReference type="InterPro" id="IPR008928">
    <property type="entry name" value="6-hairpin_glycosidase_sf"/>
</dbReference>
<evidence type="ECO:0000256" key="3">
    <source>
        <dbReference type="ARBA" id="ARBA00022837"/>
    </source>
</evidence>
<dbReference type="GO" id="GO:0030246">
    <property type="term" value="F:carbohydrate binding"/>
    <property type="evidence" value="ECO:0007669"/>
    <property type="project" value="InterPro"/>
</dbReference>
<dbReference type="Gene3D" id="1.20.1610.10">
    <property type="entry name" value="alpha-1,2-mannosidases domains"/>
    <property type="match status" value="1"/>
</dbReference>
<dbReference type="FunFam" id="3.30.2080.10:FF:000001">
    <property type="entry name" value="Alpha-1,2-mannosidase subfamily"/>
    <property type="match status" value="1"/>
</dbReference>
<dbReference type="InterPro" id="IPR050883">
    <property type="entry name" value="PNGase"/>
</dbReference>
<dbReference type="GO" id="GO:0005975">
    <property type="term" value="P:carbohydrate metabolic process"/>
    <property type="evidence" value="ECO:0007669"/>
    <property type="project" value="InterPro"/>
</dbReference>
<dbReference type="Pfam" id="PF17678">
    <property type="entry name" value="Glyco_hydro_92N"/>
    <property type="match status" value="1"/>
</dbReference>
<evidence type="ECO:0000313" key="7">
    <source>
        <dbReference type="EMBL" id="HIX73726.1"/>
    </source>
</evidence>
<dbReference type="InterPro" id="IPR005887">
    <property type="entry name" value="GH92_a_mannosidase_put"/>
</dbReference>
<dbReference type="SUPFAM" id="SSF48208">
    <property type="entry name" value="Six-hairpin glycosidases"/>
    <property type="match status" value="1"/>
</dbReference>
<evidence type="ECO:0000259" key="5">
    <source>
        <dbReference type="Pfam" id="PF07971"/>
    </source>
</evidence>
<dbReference type="InterPro" id="IPR012939">
    <property type="entry name" value="Glyco_hydro_92"/>
</dbReference>
<dbReference type="AlphaFoldDB" id="A0A9D1X740"/>
<evidence type="ECO:0000256" key="1">
    <source>
        <dbReference type="ARBA" id="ARBA00001913"/>
    </source>
</evidence>
<reference evidence="7" key="2">
    <citation type="submission" date="2021-04" db="EMBL/GenBank/DDBJ databases">
        <authorList>
            <person name="Gilroy R."/>
        </authorList>
    </citation>
    <scope>NUCLEOTIDE SEQUENCE</scope>
    <source>
        <strain evidence="7">ChiGjej6B6-14162</strain>
    </source>
</reference>
<feature type="domain" description="Glycosyl hydrolase family 92" evidence="5">
    <location>
        <begin position="274"/>
        <end position="751"/>
    </location>
</feature>
<dbReference type="EMBL" id="DXEL01000015">
    <property type="protein sequence ID" value="HIX73726.1"/>
    <property type="molecule type" value="Genomic_DNA"/>
</dbReference>
<organism evidence="7 8">
    <name type="scientific">Candidatus Parabacteroides intestinipullorum</name>
    <dbReference type="NCBI Taxonomy" id="2838723"/>
    <lineage>
        <taxon>Bacteria</taxon>
        <taxon>Pseudomonadati</taxon>
        <taxon>Bacteroidota</taxon>
        <taxon>Bacteroidia</taxon>
        <taxon>Bacteroidales</taxon>
        <taxon>Tannerellaceae</taxon>
        <taxon>Parabacteroides</taxon>
    </lineage>
</organism>
<dbReference type="GO" id="GO:0000224">
    <property type="term" value="F:peptide-N4-(N-acetyl-beta-glucosaminyl)asparagine amidase activity"/>
    <property type="evidence" value="ECO:0007669"/>
    <property type="project" value="TreeGrafter"/>
</dbReference>
<dbReference type="InterPro" id="IPR014718">
    <property type="entry name" value="GH-type_carb-bd"/>
</dbReference>
<feature type="signal peptide" evidence="4">
    <location>
        <begin position="1"/>
        <end position="20"/>
    </location>
</feature>
<protein>
    <submittedName>
        <fullName evidence="7">GH92 family glycosyl hydrolase</fullName>
        <ecNumber evidence="7">3.2.1.-</ecNumber>
    </submittedName>
</protein>
<dbReference type="NCBIfam" id="TIGR01180">
    <property type="entry name" value="aman2_put"/>
    <property type="match status" value="1"/>
</dbReference>
<reference evidence="7" key="1">
    <citation type="journal article" date="2021" name="PeerJ">
        <title>Extensive microbial diversity within the chicken gut microbiome revealed by metagenomics and culture.</title>
        <authorList>
            <person name="Gilroy R."/>
            <person name="Ravi A."/>
            <person name="Getino M."/>
            <person name="Pursley I."/>
            <person name="Horton D.L."/>
            <person name="Alikhan N.F."/>
            <person name="Baker D."/>
            <person name="Gharbi K."/>
            <person name="Hall N."/>
            <person name="Watson M."/>
            <person name="Adriaenssens E.M."/>
            <person name="Foster-Nyarko E."/>
            <person name="Jarju S."/>
            <person name="Secka A."/>
            <person name="Antonio M."/>
            <person name="Oren A."/>
            <person name="Chaudhuri R.R."/>
            <person name="La Ragione R."/>
            <person name="Hildebrand F."/>
            <person name="Pallen M.J."/>
        </authorList>
    </citation>
    <scope>NUCLEOTIDE SEQUENCE</scope>
    <source>
        <strain evidence="7">ChiGjej6B6-14162</strain>
    </source>
</reference>
<dbReference type="GO" id="GO:0006516">
    <property type="term" value="P:glycoprotein catabolic process"/>
    <property type="evidence" value="ECO:0007669"/>
    <property type="project" value="TreeGrafter"/>
</dbReference>
<keyword evidence="7" id="KW-0378">Hydrolase</keyword>
<dbReference type="PANTHER" id="PTHR12143:SF39">
    <property type="entry name" value="SECRETED PROTEIN"/>
    <property type="match status" value="1"/>
</dbReference>
<dbReference type="GO" id="GO:0005829">
    <property type="term" value="C:cytosol"/>
    <property type="evidence" value="ECO:0007669"/>
    <property type="project" value="TreeGrafter"/>
</dbReference>
<gene>
    <name evidence="7" type="ORF">H9977_01540</name>
</gene>
<feature type="chain" id="PRO_5038580764" evidence="4">
    <location>
        <begin position="21"/>
        <end position="756"/>
    </location>
</feature>
<dbReference type="Proteomes" id="UP000886740">
    <property type="component" value="Unassembled WGS sequence"/>
</dbReference>
<keyword evidence="4" id="KW-0732">Signal</keyword>